<accession>A0A4Q5ARE5</accession>
<organism evidence="1 2">
    <name type="scientific">Bifidobacterium pseudolongum subsp. globosum</name>
    <dbReference type="NCBI Taxonomy" id="1690"/>
    <lineage>
        <taxon>Bacteria</taxon>
        <taxon>Bacillati</taxon>
        <taxon>Actinomycetota</taxon>
        <taxon>Actinomycetes</taxon>
        <taxon>Bifidobacteriales</taxon>
        <taxon>Bifidobacteriaceae</taxon>
        <taxon>Bifidobacterium</taxon>
    </lineage>
</organism>
<reference evidence="1 2" key="1">
    <citation type="submission" date="2018-12" db="EMBL/GenBank/DDBJ databases">
        <title>Unveiling genomic diversity among members of the Bifidobacterium pseudolongum species, a widely distributed gut commensal of the animal kingdom.</title>
        <authorList>
            <person name="Lugli G.A."/>
            <person name="Duranti S."/>
            <person name="Albert K."/>
            <person name="Mancabelli L."/>
            <person name="Napoli S."/>
            <person name="Viappiani A."/>
            <person name="Anzalone R."/>
            <person name="Longhi G."/>
            <person name="Milani C."/>
            <person name="Turroni F."/>
            <person name="Alessandri G."/>
            <person name="Sela D.A."/>
            <person name="Van Sinderen D."/>
            <person name="Ventura M."/>
        </authorList>
    </citation>
    <scope>NUCLEOTIDE SEQUENCE [LARGE SCALE GENOMIC DNA]</scope>
    <source>
        <strain evidence="1 2">2003B</strain>
    </source>
</reference>
<dbReference type="AlphaFoldDB" id="A0A4Q5ARE5"/>
<gene>
    <name evidence="1" type="ORF">PG2003B_1723</name>
</gene>
<evidence type="ECO:0000313" key="1">
    <source>
        <dbReference type="EMBL" id="RYQ34281.1"/>
    </source>
</evidence>
<name>A0A4Q5ARE5_9BIFI</name>
<proteinExistence type="predicted"/>
<comment type="caution">
    <text evidence="1">The sequence shown here is derived from an EMBL/GenBank/DDBJ whole genome shotgun (WGS) entry which is preliminary data.</text>
</comment>
<protein>
    <recommendedName>
        <fullName evidence="3">CTP synthase</fullName>
    </recommendedName>
</protein>
<evidence type="ECO:0008006" key="3">
    <source>
        <dbReference type="Google" id="ProtNLM"/>
    </source>
</evidence>
<sequence>MPYPQLFARTEIWAALNPRERKRRIILALAMLRSDWIFCAQSAACLYGIEQSYQIHDNPMIHIASTHESGIYRAKRSDAVIHRVYTPNLQYNVINGAKVTTLPCTIYQCALVLPFEQILPLADSAVRSGMALDDLRQFPVHSAAEALAIGNVLEYTDPRSENGGETLARSRFIERGLMIPQLQKEFPNPQNPEYPFRVDFIWILPDGRMTVAEYDGMAKYGNDRKTIANHVHREKLAMKHCGNTVSPRSSISITRICSIPTNSLPSSSPPACRTAAEYAADCSDRSDGIDSIGGIACGSFREPCRKWRLSRSVLRKVP</sequence>
<evidence type="ECO:0000313" key="2">
    <source>
        <dbReference type="Proteomes" id="UP000292382"/>
    </source>
</evidence>
<dbReference type="EMBL" id="RYUW01000027">
    <property type="protein sequence ID" value="RYQ34281.1"/>
    <property type="molecule type" value="Genomic_DNA"/>
</dbReference>
<dbReference type="Proteomes" id="UP000292382">
    <property type="component" value="Unassembled WGS sequence"/>
</dbReference>